<dbReference type="Pfam" id="PF00571">
    <property type="entry name" value="CBS"/>
    <property type="match status" value="2"/>
</dbReference>
<dbReference type="InterPro" id="IPR050986">
    <property type="entry name" value="GutQ/KpsF_isomerases"/>
</dbReference>
<keyword evidence="1" id="KW-0129">CBS domain</keyword>
<dbReference type="Gene3D" id="3.10.580.10">
    <property type="entry name" value="CBS-domain"/>
    <property type="match status" value="1"/>
</dbReference>
<dbReference type="InterPro" id="IPR046342">
    <property type="entry name" value="CBS_dom_sf"/>
</dbReference>
<feature type="domain" description="CBS" evidence="2">
    <location>
        <begin position="67"/>
        <end position="125"/>
    </location>
</feature>
<dbReference type="SMART" id="SM00116">
    <property type="entry name" value="CBS"/>
    <property type="match status" value="2"/>
</dbReference>
<dbReference type="SUPFAM" id="SSF54631">
    <property type="entry name" value="CBS-domain pair"/>
    <property type="match status" value="1"/>
</dbReference>
<comment type="caution">
    <text evidence="3">The sequence shown here is derived from an EMBL/GenBank/DDBJ whole genome shotgun (WGS) entry which is preliminary data.</text>
</comment>
<keyword evidence="3" id="KW-0413">Isomerase</keyword>
<dbReference type="CDD" id="cd04604">
    <property type="entry name" value="CBS_pair_SIS_assoc"/>
    <property type="match status" value="1"/>
</dbReference>
<dbReference type="GO" id="GO:0019146">
    <property type="term" value="F:arabinose-5-phosphate isomerase activity"/>
    <property type="evidence" value="ECO:0007669"/>
    <property type="project" value="UniProtKB-EC"/>
</dbReference>
<dbReference type="AlphaFoldDB" id="A0A1V5MBW6"/>
<dbReference type="SUPFAM" id="SSF53697">
    <property type="entry name" value="SIS domain"/>
    <property type="match status" value="1"/>
</dbReference>
<dbReference type="GO" id="GO:0097367">
    <property type="term" value="F:carbohydrate derivative binding"/>
    <property type="evidence" value="ECO:0007669"/>
    <property type="project" value="InterPro"/>
</dbReference>
<dbReference type="PANTHER" id="PTHR42745:SF1">
    <property type="entry name" value="ARABINOSE 5-PHOSPHATE ISOMERASE KDSD"/>
    <property type="match status" value="1"/>
</dbReference>
<protein>
    <submittedName>
        <fullName evidence="3">Arabinose 5-phosphate isomerase KdsD</fullName>
        <ecNumber evidence="3">5.3.1.13</ecNumber>
    </submittedName>
</protein>
<dbReference type="Proteomes" id="UP000485484">
    <property type="component" value="Unassembled WGS sequence"/>
</dbReference>
<dbReference type="EMBL" id="MWAK01000242">
    <property type="protein sequence ID" value="OPZ90632.1"/>
    <property type="molecule type" value="Genomic_DNA"/>
</dbReference>
<reference evidence="3" key="1">
    <citation type="submission" date="2017-02" db="EMBL/GenBank/DDBJ databases">
        <title>Delving into the versatile metabolic prowess of the omnipresent phylum Bacteroidetes.</title>
        <authorList>
            <person name="Nobu M.K."/>
            <person name="Mei R."/>
            <person name="Narihiro T."/>
            <person name="Kuroda K."/>
            <person name="Liu W.-T."/>
        </authorList>
    </citation>
    <scope>NUCLEOTIDE SEQUENCE</scope>
    <source>
        <strain evidence="3">ADurb.Bin417</strain>
    </source>
</reference>
<dbReference type="PROSITE" id="PS51371">
    <property type="entry name" value="CBS"/>
    <property type="match status" value="2"/>
</dbReference>
<dbReference type="InterPro" id="IPR046348">
    <property type="entry name" value="SIS_dom_sf"/>
</dbReference>
<evidence type="ECO:0000313" key="3">
    <source>
        <dbReference type="EMBL" id="OPZ90632.1"/>
    </source>
</evidence>
<proteinExistence type="predicted"/>
<sequence>MLETRAVNEADRFDVIPTASTTALLVLGDALAVCTLERKGFQRRDYAFLHPAGALGQQLTRLVDDLMRPASKMPRVSEGVPLSAALKTMSQGDLGLVVVTDADGLLAGILTDGDLRRHLIEKDSIKDFRVEDLMTRKPKTIKAGSLAVNAVRIMEKHEITALIVVDRGNRPVGVIHLHGILGGKRLYGKG</sequence>
<dbReference type="InterPro" id="IPR000644">
    <property type="entry name" value="CBS_dom"/>
</dbReference>
<dbReference type="GO" id="GO:1901135">
    <property type="term" value="P:carbohydrate derivative metabolic process"/>
    <property type="evidence" value="ECO:0007669"/>
    <property type="project" value="InterPro"/>
</dbReference>
<dbReference type="EC" id="5.3.1.13" evidence="3"/>
<dbReference type="Gene3D" id="3.40.50.10490">
    <property type="entry name" value="Glucose-6-phosphate isomerase like protein, domain 1"/>
    <property type="match status" value="1"/>
</dbReference>
<gene>
    <name evidence="3" type="primary">kdsD</name>
    <name evidence="3" type="ORF">BWY73_01275</name>
</gene>
<name>A0A1V5MBW6_UNCT6</name>
<evidence type="ECO:0000259" key="2">
    <source>
        <dbReference type="PROSITE" id="PS51371"/>
    </source>
</evidence>
<dbReference type="PANTHER" id="PTHR42745">
    <property type="match status" value="1"/>
</dbReference>
<accession>A0A1V5MBW6</accession>
<evidence type="ECO:0000256" key="1">
    <source>
        <dbReference type="PROSITE-ProRule" id="PRU00703"/>
    </source>
</evidence>
<organism evidence="3">
    <name type="scientific">candidate division TA06 bacterium ADurb.Bin417</name>
    <dbReference type="NCBI Taxonomy" id="1852828"/>
    <lineage>
        <taxon>Bacteria</taxon>
        <taxon>Bacteria division TA06</taxon>
    </lineage>
</organism>
<feature type="domain" description="CBS" evidence="2">
    <location>
        <begin position="134"/>
        <end position="190"/>
    </location>
</feature>